<reference evidence="7 8" key="1">
    <citation type="journal article" date="2014" name="Int. J. Syst. Evol. Microbiol.">
        <title>Complete genome sequence of Corynebacterium casei LMG S-19264T (=DSM 44701T), isolated from a smear-ripened cheese.</title>
        <authorList>
            <consortium name="US DOE Joint Genome Institute (JGI-PGF)"/>
            <person name="Walter F."/>
            <person name="Albersmeier A."/>
            <person name="Kalinowski J."/>
            <person name="Ruckert C."/>
        </authorList>
    </citation>
    <scope>NUCLEOTIDE SEQUENCE [LARGE SCALE GENOMIC DNA]</scope>
    <source>
        <strain evidence="7 8">NBRC 110095</strain>
    </source>
</reference>
<dbReference type="SMART" id="SM00387">
    <property type="entry name" value="HATPase_c"/>
    <property type="match status" value="1"/>
</dbReference>
<dbReference type="Pfam" id="PF13185">
    <property type="entry name" value="GAF_2"/>
    <property type="match status" value="1"/>
</dbReference>
<dbReference type="GO" id="GO:0009927">
    <property type="term" value="F:histidine phosphotransfer kinase activity"/>
    <property type="evidence" value="ECO:0007669"/>
    <property type="project" value="TreeGrafter"/>
</dbReference>
<dbReference type="Gene3D" id="1.10.287.130">
    <property type="match status" value="1"/>
</dbReference>
<evidence type="ECO:0000256" key="3">
    <source>
        <dbReference type="ARBA" id="ARBA00022553"/>
    </source>
</evidence>
<dbReference type="SUPFAM" id="SSF47384">
    <property type="entry name" value="Homodimeric domain of signal transducing histidine kinase"/>
    <property type="match status" value="1"/>
</dbReference>
<evidence type="ECO:0000256" key="5">
    <source>
        <dbReference type="ARBA" id="ARBA00022777"/>
    </source>
</evidence>
<keyword evidence="4" id="KW-0808">Transferase</keyword>
<dbReference type="InterPro" id="IPR005467">
    <property type="entry name" value="His_kinase_dom"/>
</dbReference>
<feature type="domain" description="Histidine kinase" evidence="6">
    <location>
        <begin position="360"/>
        <end position="592"/>
    </location>
</feature>
<dbReference type="InterPro" id="IPR003018">
    <property type="entry name" value="GAF"/>
</dbReference>
<evidence type="ECO:0000256" key="2">
    <source>
        <dbReference type="ARBA" id="ARBA00012438"/>
    </source>
</evidence>
<dbReference type="Gene3D" id="3.30.450.40">
    <property type="match status" value="1"/>
</dbReference>
<dbReference type="PANTHER" id="PTHR43047:SF65">
    <property type="entry name" value="CHEY-HOMOLOGOUS RECEIVER DOMAIN AND PAS DOMAIN-CONTAINING PROTEIN"/>
    <property type="match status" value="1"/>
</dbReference>
<dbReference type="EMBL" id="BSPD01000037">
    <property type="protein sequence ID" value="GLS25977.1"/>
    <property type="molecule type" value="Genomic_DNA"/>
</dbReference>
<protein>
    <recommendedName>
        <fullName evidence="2">histidine kinase</fullName>
        <ecNumber evidence="2">2.7.13.3</ecNumber>
    </recommendedName>
</protein>
<dbReference type="GO" id="GO:0000155">
    <property type="term" value="F:phosphorelay sensor kinase activity"/>
    <property type="evidence" value="ECO:0007669"/>
    <property type="project" value="InterPro"/>
</dbReference>
<comment type="catalytic activity">
    <reaction evidence="1">
        <text>ATP + protein L-histidine = ADP + protein N-phospho-L-histidine.</text>
        <dbReference type="EC" id="2.7.13.3"/>
    </reaction>
</comment>
<dbReference type="Pfam" id="PF02518">
    <property type="entry name" value="HATPase_c"/>
    <property type="match status" value="1"/>
</dbReference>
<keyword evidence="8" id="KW-1185">Reference proteome</keyword>
<dbReference type="PRINTS" id="PR00344">
    <property type="entry name" value="BCTRLSENSOR"/>
</dbReference>
<gene>
    <name evidence="7" type="ORF">GCM10007877_16920</name>
</gene>
<dbReference type="SMART" id="SM00388">
    <property type="entry name" value="HisKA"/>
    <property type="match status" value="1"/>
</dbReference>
<evidence type="ECO:0000256" key="4">
    <source>
        <dbReference type="ARBA" id="ARBA00022679"/>
    </source>
</evidence>
<dbReference type="CDD" id="cd00082">
    <property type="entry name" value="HisKA"/>
    <property type="match status" value="1"/>
</dbReference>
<dbReference type="AlphaFoldDB" id="A0AA37TBB7"/>
<dbReference type="Gene3D" id="3.30.565.10">
    <property type="entry name" value="Histidine kinase-like ATPase, C-terminal domain"/>
    <property type="match status" value="1"/>
</dbReference>
<dbReference type="PANTHER" id="PTHR43047">
    <property type="entry name" value="TWO-COMPONENT HISTIDINE PROTEIN KINASE"/>
    <property type="match status" value="1"/>
</dbReference>
<keyword evidence="5" id="KW-0418">Kinase</keyword>
<dbReference type="InterPro" id="IPR004358">
    <property type="entry name" value="Sig_transdc_His_kin-like_C"/>
</dbReference>
<dbReference type="GO" id="GO:0005886">
    <property type="term" value="C:plasma membrane"/>
    <property type="evidence" value="ECO:0007669"/>
    <property type="project" value="TreeGrafter"/>
</dbReference>
<keyword evidence="3" id="KW-0597">Phosphoprotein</keyword>
<dbReference type="EC" id="2.7.13.3" evidence="2"/>
<dbReference type="SUPFAM" id="SSF55874">
    <property type="entry name" value="ATPase domain of HSP90 chaperone/DNA topoisomerase II/histidine kinase"/>
    <property type="match status" value="1"/>
</dbReference>
<dbReference type="InterPro" id="IPR003661">
    <property type="entry name" value="HisK_dim/P_dom"/>
</dbReference>
<dbReference type="SUPFAM" id="SSF55781">
    <property type="entry name" value="GAF domain-like"/>
    <property type="match status" value="1"/>
</dbReference>
<evidence type="ECO:0000313" key="8">
    <source>
        <dbReference type="Proteomes" id="UP001156870"/>
    </source>
</evidence>
<accession>A0AA37TBB7</accession>
<dbReference type="InterPro" id="IPR036097">
    <property type="entry name" value="HisK_dim/P_sf"/>
</dbReference>
<evidence type="ECO:0000256" key="1">
    <source>
        <dbReference type="ARBA" id="ARBA00000085"/>
    </source>
</evidence>
<dbReference type="Proteomes" id="UP001156870">
    <property type="component" value="Unassembled WGS sequence"/>
</dbReference>
<sequence>MMDSDFIRGDLSNANSNSSIFVEVATISCNQAGIVLSHSQSSASILFGSSEQTLQGTDLGDCLQLPSGLLFNEYLNLVYEAAKLGAHSKSVMVTLKHSSQEAELVIWYLEQKSKPLHREFLCHLDSRKTTKSYPSSAIAEVSCDERENAGVSPILNDALVLNVIKELQQDYIADYGGHYVYGRALHALLNCTQSEYGFIGEILKKDDGESYLHTHAISNISWDDATREFYKVNAPSGMQFMNNKTLFGVTVTTGEVVIANHPASHPAAGGLPKGHPPLCRYLGVPIYCGERLVGMAGIANAPMEYTQALVDTLTPLMFTLGFLIKSYQNERKRKYADATLELQAQELSLANKSKTEFLASMSHEFRTPLNSIIGFSSKIERYLQGGEIDPERFLTAIDAVSRNSKHLLSFVNDLLELAKVESGQYKIDRHDVDLEILVNECYQRFMSEIEEKNTVVSFQLSRAAIVKTDSFKVSKILSKLLSNAIKYGHGEITLSLKRTELGESQLGFLQSQLSTLHQAYWILQVADNGPGISDEDKDRLFQPYTNMHNSLAKGGTGLGLAICAQYSRLLGGQLMVESSDQGSVFSLALPVE</sequence>
<dbReference type="InterPro" id="IPR029016">
    <property type="entry name" value="GAF-like_dom_sf"/>
</dbReference>
<evidence type="ECO:0000313" key="7">
    <source>
        <dbReference type="EMBL" id="GLS25977.1"/>
    </source>
</evidence>
<dbReference type="PROSITE" id="PS50109">
    <property type="entry name" value="HIS_KIN"/>
    <property type="match status" value="1"/>
</dbReference>
<name>A0AA37TBB7_9GAMM</name>
<organism evidence="7 8">
    <name type="scientific">Marinibactrum halimedae</name>
    <dbReference type="NCBI Taxonomy" id="1444977"/>
    <lineage>
        <taxon>Bacteria</taxon>
        <taxon>Pseudomonadati</taxon>
        <taxon>Pseudomonadota</taxon>
        <taxon>Gammaproteobacteria</taxon>
        <taxon>Cellvibrionales</taxon>
        <taxon>Cellvibrionaceae</taxon>
        <taxon>Marinibactrum</taxon>
    </lineage>
</organism>
<dbReference type="InterPro" id="IPR036890">
    <property type="entry name" value="HATPase_C_sf"/>
</dbReference>
<dbReference type="RefSeq" id="WP_232593252.1">
    <property type="nucleotide sequence ID" value="NZ_BSPD01000037.1"/>
</dbReference>
<proteinExistence type="predicted"/>
<evidence type="ECO:0000259" key="6">
    <source>
        <dbReference type="PROSITE" id="PS50109"/>
    </source>
</evidence>
<dbReference type="InterPro" id="IPR003594">
    <property type="entry name" value="HATPase_dom"/>
</dbReference>
<comment type="caution">
    <text evidence="7">The sequence shown here is derived from an EMBL/GenBank/DDBJ whole genome shotgun (WGS) entry which is preliminary data.</text>
</comment>
<dbReference type="Pfam" id="PF00512">
    <property type="entry name" value="HisKA"/>
    <property type="match status" value="1"/>
</dbReference>